<gene>
    <name evidence="3" type="ORF">BCR42DRAFT_426856</name>
</gene>
<accession>A0A1X2I093</accession>
<dbReference type="STRING" id="90262.A0A1X2I093"/>
<evidence type="ECO:0000313" key="4">
    <source>
        <dbReference type="Proteomes" id="UP000193560"/>
    </source>
</evidence>
<evidence type="ECO:0000256" key="2">
    <source>
        <dbReference type="SAM" id="SignalP"/>
    </source>
</evidence>
<dbReference type="OrthoDB" id="10267127at2759"/>
<sequence>MTKPSYWLKVVQLSSLLVCATTLTAAAENVQYAVVAFPSASQKVNVNVNGQWHALQSSTDHPHLFQGTAPYAETYQYGLITDDHQGDTIEHYQRRLAQNTATTGNEFFNRSQTLYDVPSLPQVYHPVYPPLFSPFNQSNEIATILMTCNSTGFDAILADPKGDHDSARCDSMSYISHGAAIKFTTAGIKNSGKSTKEFAKQSFKVDLNKFTPKGGDKNYLYGRTTVKLRAHETDITFMREKLMMDLLGASGAATLSGSYVRLYVNNVPHGLYLMIDDATTSTINNMIHAGDYSSKTGPTYKGNALTPEKEGNLVFLGENVTLYDDAIYEYEDKGRDYEPALTKENEKQPLMEFTRQLSTINPEQATDDQNKGSLSTLLDEKHTLIHLCYSFLSGSWDGVWYQASNYYLNQDPQRNQWTLISYDFDETFGTGAPAHFVNTTWQNFTRPGSQRPLVDALLKSPYWSSEFETMLRTIVKRLFKLSVLEPRLEAWRVMLRDDVVFDLGLNRTSPGMQTSWTVWNYENNINATDGQNLGVAEWIQLRSSAVQQQLQFTDVDDLPPLGPYTGGRQWDQDKEGTRTPTNAKSGARGDKLTVVDSLPLITLLFITTYLCLF</sequence>
<dbReference type="PANTHER" id="PTHR40050">
    <property type="entry name" value="INNER SPORE COAT PROTEIN H"/>
    <property type="match status" value="1"/>
</dbReference>
<dbReference type="Proteomes" id="UP000193560">
    <property type="component" value="Unassembled WGS sequence"/>
</dbReference>
<feature type="region of interest" description="Disordered" evidence="1">
    <location>
        <begin position="563"/>
        <end position="588"/>
    </location>
</feature>
<organism evidence="3 4">
    <name type="scientific">Absidia repens</name>
    <dbReference type="NCBI Taxonomy" id="90262"/>
    <lineage>
        <taxon>Eukaryota</taxon>
        <taxon>Fungi</taxon>
        <taxon>Fungi incertae sedis</taxon>
        <taxon>Mucoromycota</taxon>
        <taxon>Mucoromycotina</taxon>
        <taxon>Mucoromycetes</taxon>
        <taxon>Mucorales</taxon>
        <taxon>Cunninghamellaceae</taxon>
        <taxon>Absidia</taxon>
    </lineage>
</organism>
<evidence type="ECO:0000313" key="3">
    <source>
        <dbReference type="EMBL" id="ORZ06628.1"/>
    </source>
</evidence>
<dbReference type="Pfam" id="PF08757">
    <property type="entry name" value="CotH"/>
    <property type="match status" value="1"/>
</dbReference>
<reference evidence="3 4" key="1">
    <citation type="submission" date="2016-07" db="EMBL/GenBank/DDBJ databases">
        <title>Pervasive Adenine N6-methylation of Active Genes in Fungi.</title>
        <authorList>
            <consortium name="DOE Joint Genome Institute"/>
            <person name="Mondo S.J."/>
            <person name="Dannebaum R.O."/>
            <person name="Kuo R.C."/>
            <person name="Labutti K."/>
            <person name="Haridas S."/>
            <person name="Kuo A."/>
            <person name="Salamov A."/>
            <person name="Ahrendt S.R."/>
            <person name="Lipzen A."/>
            <person name="Sullivan W."/>
            <person name="Andreopoulos W.B."/>
            <person name="Clum A."/>
            <person name="Lindquist E."/>
            <person name="Daum C."/>
            <person name="Ramamoorthy G.K."/>
            <person name="Gryganskyi A."/>
            <person name="Culley D."/>
            <person name="Magnuson J.K."/>
            <person name="James T.Y."/>
            <person name="O'Malley M.A."/>
            <person name="Stajich J.E."/>
            <person name="Spatafora J.W."/>
            <person name="Visel A."/>
            <person name="Grigoriev I.V."/>
        </authorList>
    </citation>
    <scope>NUCLEOTIDE SEQUENCE [LARGE SCALE GENOMIC DNA]</scope>
    <source>
        <strain evidence="3 4">NRRL 1336</strain>
    </source>
</reference>
<proteinExistence type="predicted"/>
<keyword evidence="2" id="KW-0732">Signal</keyword>
<feature type="signal peptide" evidence="2">
    <location>
        <begin position="1"/>
        <end position="26"/>
    </location>
</feature>
<dbReference type="InterPro" id="IPR014867">
    <property type="entry name" value="Spore_coat_CotH_CotH2/3/7"/>
</dbReference>
<comment type="caution">
    <text evidence="3">The sequence shown here is derived from an EMBL/GenBank/DDBJ whole genome shotgun (WGS) entry which is preliminary data.</text>
</comment>
<feature type="chain" id="PRO_5012394478" evidence="2">
    <location>
        <begin position="27"/>
        <end position="613"/>
    </location>
</feature>
<dbReference type="AlphaFoldDB" id="A0A1X2I093"/>
<dbReference type="PANTHER" id="PTHR40050:SF1">
    <property type="entry name" value="INNER SPORE COAT PROTEIN H"/>
    <property type="match status" value="1"/>
</dbReference>
<protein>
    <submittedName>
        <fullName evidence="3">Coth protein-domain-containing protein</fullName>
    </submittedName>
</protein>
<dbReference type="EMBL" id="MCGE01000038">
    <property type="protein sequence ID" value="ORZ06628.1"/>
    <property type="molecule type" value="Genomic_DNA"/>
</dbReference>
<feature type="non-terminal residue" evidence="3">
    <location>
        <position position="1"/>
    </location>
</feature>
<evidence type="ECO:0000256" key="1">
    <source>
        <dbReference type="SAM" id="MobiDB-lite"/>
    </source>
</evidence>
<name>A0A1X2I093_9FUNG</name>
<keyword evidence="4" id="KW-1185">Reference proteome</keyword>